<sequence length="262" mass="28065">MAPTAVDSVASAKTAVSTQPLHRRNATPTTASKTAVAAHRGLLSAAEVAEIRAFAATQTRPEQIQSRSHDDTRIVTYLSYERAFRRRLPETYAKLRGVALAKHVAEGGDASQRFELRVAEHHVVTPGGGLFDPQHVDAGSLVTVDVMLDAAFEGGAFRTLEDGAAVSHADVFRDPGDAVVFLSLKRHHVDRVTAGARRVLVLEFWDGPERGCPHRCERPRGACDVAVHDAVLAGAGDFGAAFFGALDPALVRDAMAALERDD</sequence>
<feature type="compositionally biased region" description="Polar residues" evidence="1">
    <location>
        <begin position="14"/>
        <end position="32"/>
    </location>
</feature>
<gene>
    <name evidence="2" type="ORF">SO694_00109026</name>
</gene>
<protein>
    <recommendedName>
        <fullName evidence="4">Fe2OG dioxygenase domain-containing protein</fullName>
    </recommendedName>
</protein>
<feature type="region of interest" description="Disordered" evidence="1">
    <location>
        <begin position="1"/>
        <end position="32"/>
    </location>
</feature>
<organism evidence="2 3">
    <name type="scientific">Aureococcus anophagefferens</name>
    <name type="common">Harmful bloom alga</name>
    <dbReference type="NCBI Taxonomy" id="44056"/>
    <lineage>
        <taxon>Eukaryota</taxon>
        <taxon>Sar</taxon>
        <taxon>Stramenopiles</taxon>
        <taxon>Ochrophyta</taxon>
        <taxon>Pelagophyceae</taxon>
        <taxon>Pelagomonadales</taxon>
        <taxon>Pelagomonadaceae</taxon>
        <taxon>Aureococcus</taxon>
    </lineage>
</organism>
<evidence type="ECO:0008006" key="4">
    <source>
        <dbReference type="Google" id="ProtNLM"/>
    </source>
</evidence>
<dbReference type="Proteomes" id="UP001363151">
    <property type="component" value="Unassembled WGS sequence"/>
</dbReference>
<evidence type="ECO:0000313" key="3">
    <source>
        <dbReference type="Proteomes" id="UP001363151"/>
    </source>
</evidence>
<keyword evidence="3" id="KW-1185">Reference proteome</keyword>
<comment type="caution">
    <text evidence="2">The sequence shown here is derived from an EMBL/GenBank/DDBJ whole genome shotgun (WGS) entry which is preliminary data.</text>
</comment>
<dbReference type="Gene3D" id="2.60.120.620">
    <property type="entry name" value="q2cbj1_9rhob like domain"/>
    <property type="match status" value="1"/>
</dbReference>
<accession>A0ABR1FM34</accession>
<proteinExistence type="predicted"/>
<evidence type="ECO:0000256" key="1">
    <source>
        <dbReference type="SAM" id="MobiDB-lite"/>
    </source>
</evidence>
<dbReference type="EMBL" id="JBBJCI010000362">
    <property type="protein sequence ID" value="KAK7233303.1"/>
    <property type="molecule type" value="Genomic_DNA"/>
</dbReference>
<evidence type="ECO:0000313" key="2">
    <source>
        <dbReference type="EMBL" id="KAK7233303.1"/>
    </source>
</evidence>
<reference evidence="2 3" key="1">
    <citation type="submission" date="2024-03" db="EMBL/GenBank/DDBJ databases">
        <title>Aureococcus anophagefferens CCMP1851 and Kratosvirus quantuckense: Draft genome of a second virus-susceptible host strain in the model system.</title>
        <authorList>
            <person name="Chase E."/>
            <person name="Truchon A.R."/>
            <person name="Schepens W."/>
            <person name="Wilhelm S.W."/>
        </authorList>
    </citation>
    <scope>NUCLEOTIDE SEQUENCE [LARGE SCALE GENOMIC DNA]</scope>
    <source>
        <strain evidence="2 3">CCMP1851</strain>
    </source>
</reference>
<name>A0ABR1FM34_AURAN</name>